<evidence type="ECO:0000313" key="3">
    <source>
        <dbReference type="Proteomes" id="UP001153954"/>
    </source>
</evidence>
<feature type="domain" description="GH16" evidence="1">
    <location>
        <begin position="1"/>
        <end position="149"/>
    </location>
</feature>
<reference evidence="2" key="1">
    <citation type="submission" date="2022-03" db="EMBL/GenBank/DDBJ databases">
        <authorList>
            <person name="Tunstrom K."/>
        </authorList>
    </citation>
    <scope>NUCLEOTIDE SEQUENCE</scope>
</reference>
<dbReference type="SUPFAM" id="SSF49899">
    <property type="entry name" value="Concanavalin A-like lectins/glucanases"/>
    <property type="match status" value="1"/>
</dbReference>
<dbReference type="Gene3D" id="2.60.120.200">
    <property type="match status" value="1"/>
</dbReference>
<dbReference type="InterPro" id="IPR000757">
    <property type="entry name" value="Beta-glucanase-like"/>
</dbReference>
<keyword evidence="3" id="KW-1185">Reference proteome</keyword>
<dbReference type="GO" id="GO:0005975">
    <property type="term" value="P:carbohydrate metabolic process"/>
    <property type="evidence" value="ECO:0007669"/>
    <property type="project" value="InterPro"/>
</dbReference>
<name>A0AAU9U238_EUPED</name>
<proteinExistence type="predicted"/>
<dbReference type="Proteomes" id="UP001153954">
    <property type="component" value="Unassembled WGS sequence"/>
</dbReference>
<organism evidence="2 3">
    <name type="scientific">Euphydryas editha</name>
    <name type="common">Edith's checkerspot</name>
    <dbReference type="NCBI Taxonomy" id="104508"/>
    <lineage>
        <taxon>Eukaryota</taxon>
        <taxon>Metazoa</taxon>
        <taxon>Ecdysozoa</taxon>
        <taxon>Arthropoda</taxon>
        <taxon>Hexapoda</taxon>
        <taxon>Insecta</taxon>
        <taxon>Pterygota</taxon>
        <taxon>Neoptera</taxon>
        <taxon>Endopterygota</taxon>
        <taxon>Lepidoptera</taxon>
        <taxon>Glossata</taxon>
        <taxon>Ditrysia</taxon>
        <taxon>Papilionoidea</taxon>
        <taxon>Nymphalidae</taxon>
        <taxon>Nymphalinae</taxon>
        <taxon>Euphydryas</taxon>
    </lineage>
</organism>
<dbReference type="GO" id="GO:0004553">
    <property type="term" value="F:hydrolase activity, hydrolyzing O-glycosyl compounds"/>
    <property type="evidence" value="ECO:0007669"/>
    <property type="project" value="InterPro"/>
</dbReference>
<comment type="caution">
    <text evidence="2">The sequence shown here is derived from an EMBL/GenBank/DDBJ whole genome shotgun (WGS) entry which is preliminary data.</text>
</comment>
<dbReference type="EMBL" id="CAKOGL010000010">
    <property type="protein sequence ID" value="CAH2090815.1"/>
    <property type="molecule type" value="Genomic_DNA"/>
</dbReference>
<dbReference type="PROSITE" id="PS51762">
    <property type="entry name" value="GH16_2"/>
    <property type="match status" value="1"/>
</dbReference>
<evidence type="ECO:0000259" key="1">
    <source>
        <dbReference type="PROSITE" id="PS51762"/>
    </source>
</evidence>
<protein>
    <recommendedName>
        <fullName evidence="1">GH16 domain-containing protein</fullName>
    </recommendedName>
</protein>
<sequence length="149" mass="16984">MRVFCRCTGRVCNVKGTALDILPPVVSGRLSSKFYFTYGEVEIRAQMPIGDWLYSEFLLESYSKKYGTLNYASGALKIATVFGNKKLSDPLYTNKVLRGIALTNAVCKPVLERTKEIVNGTWSDKFHIYSVKWKPGELYNYTHMYNNTI</sequence>
<dbReference type="InterPro" id="IPR013320">
    <property type="entry name" value="ConA-like_dom_sf"/>
</dbReference>
<gene>
    <name evidence="2" type="ORF">EEDITHA_LOCUS6738</name>
</gene>
<dbReference type="AlphaFoldDB" id="A0AAU9U238"/>
<accession>A0AAU9U238</accession>
<evidence type="ECO:0000313" key="2">
    <source>
        <dbReference type="EMBL" id="CAH2090815.1"/>
    </source>
</evidence>